<evidence type="ECO:0000313" key="2">
    <source>
        <dbReference type="Proteomes" id="UP001500403"/>
    </source>
</evidence>
<comment type="caution">
    <text evidence="1">The sequence shown here is derived from an EMBL/GenBank/DDBJ whole genome shotgun (WGS) entry which is preliminary data.</text>
</comment>
<dbReference type="Proteomes" id="UP001500403">
    <property type="component" value="Unassembled WGS sequence"/>
</dbReference>
<gene>
    <name evidence="1" type="ORF">GCM10010446_64350</name>
</gene>
<proteinExistence type="predicted"/>
<name>A0ABN3XP92_9ACTN</name>
<evidence type="ECO:0000313" key="1">
    <source>
        <dbReference type="EMBL" id="GAA2970592.1"/>
    </source>
</evidence>
<sequence>MEMPVTVASDKTTGEGLAETLLEGVVNEPMRAATKLLGAHGDGYWLRRLTGDQELATMVDHPLIDLSGRYPTVDWDGVGHLLKIPGWSRGVSRSQAAVLEFAASLVSRCPVQIGRISHAVDDAEFQLLLGAMEEASYGDPR</sequence>
<organism evidence="1 2">
    <name type="scientific">Streptomyces enissocaesilis</name>
    <dbReference type="NCBI Taxonomy" id="332589"/>
    <lineage>
        <taxon>Bacteria</taxon>
        <taxon>Bacillati</taxon>
        <taxon>Actinomycetota</taxon>
        <taxon>Actinomycetes</taxon>
        <taxon>Kitasatosporales</taxon>
        <taxon>Streptomycetaceae</taxon>
        <taxon>Streptomyces</taxon>
        <taxon>Streptomyces rochei group</taxon>
    </lineage>
</organism>
<accession>A0ABN3XP92</accession>
<reference evidence="1 2" key="1">
    <citation type="journal article" date="2019" name="Int. J. Syst. Evol. Microbiol.">
        <title>The Global Catalogue of Microorganisms (GCM) 10K type strain sequencing project: providing services to taxonomists for standard genome sequencing and annotation.</title>
        <authorList>
            <consortium name="The Broad Institute Genomics Platform"/>
            <consortium name="The Broad Institute Genome Sequencing Center for Infectious Disease"/>
            <person name="Wu L."/>
            <person name="Ma J."/>
        </authorList>
    </citation>
    <scope>NUCLEOTIDE SEQUENCE [LARGE SCALE GENOMIC DNA]</scope>
    <source>
        <strain evidence="1 2">JCM 9088</strain>
    </source>
</reference>
<dbReference type="EMBL" id="BAAAUD010000098">
    <property type="protein sequence ID" value="GAA2970592.1"/>
    <property type="molecule type" value="Genomic_DNA"/>
</dbReference>
<protein>
    <submittedName>
        <fullName evidence="1">Uncharacterized protein</fullName>
    </submittedName>
</protein>
<keyword evidence="2" id="KW-1185">Reference proteome</keyword>